<dbReference type="Pfam" id="PF13812">
    <property type="entry name" value="PPR_3"/>
    <property type="match status" value="1"/>
</dbReference>
<dbReference type="OrthoDB" id="185373at2759"/>
<keyword evidence="3" id="KW-1185">Reference proteome</keyword>
<dbReference type="Proteomes" id="UP000093000">
    <property type="component" value="Unassembled WGS sequence"/>
</dbReference>
<dbReference type="InterPro" id="IPR011990">
    <property type="entry name" value="TPR-like_helical_dom_sf"/>
</dbReference>
<dbReference type="PANTHER" id="PTHR47939:SF5">
    <property type="entry name" value="PENTACOTRIPEPTIDE-REPEAT REGION OF PRORP DOMAIN-CONTAINING PROTEIN"/>
    <property type="match status" value="1"/>
</dbReference>
<dbReference type="AlphaFoldDB" id="A0A1C7MWN9"/>
<evidence type="ECO:0000313" key="2">
    <source>
        <dbReference type="EMBL" id="OBZ81230.1"/>
    </source>
</evidence>
<proteinExistence type="predicted"/>
<accession>A0A1C7MWN9</accession>
<sequence>SLSAYEAVFDVLARQGKHRRIEFWLDQLADKGLDPSLGIVRSVVLSRLGQHQLEEAIGYLKRYPTTLADLVTRYADPDQGRTLLDHALTRFALDCLDQWQLNTARTIYLIKHKLGMNTTAVLNSLMTKAIFTHQTRTAEAILRDTLACRDTAGAHACSKRLIQRYLAKKDLKHAIGVWQQMEQKNIPLLPDVFQLLIQRAAQLKYHVDTLRLYTRYRELYPRMSLEIPVIVLRCMADAREFELAKQVVPEVEPILSKLNRSLARNALLALFKISSQTGEIELFERAFEASEALQLNLTHQGLTSLIACYLQRGEIEAAKAAFHKVATYTDGPDVVDFNLLMRITMLEGTSGIHDKIFEILSHMKLVDVSPDETTLRTMLDFYEDGSEMKNSLLVKLLQVADSRSEHVFANNLALTQFLKTKTVQEAVQLLCQNDRGALFASEKGKPIVRDGITYQILLDAMAGESRYSSMTERLLKDMEARGLKPSRRVYERLIEALAKKKKLSKARRYIAKMKTDFGIQPDLHLYTKLVDNLMLQEVPHLAKEVIKIDMVAERVKPDRNLKNKLKTIESLLSSSRSP</sequence>
<dbReference type="PROSITE" id="PS51375">
    <property type="entry name" value="PPR"/>
    <property type="match status" value="1"/>
</dbReference>
<dbReference type="PANTHER" id="PTHR47939">
    <property type="entry name" value="MEMBRANE-ASSOCIATED SALT-INDUCIBLE PROTEIN-LIKE"/>
    <property type="match status" value="1"/>
</dbReference>
<comment type="caution">
    <text evidence="2">The sequence shown here is derived from an EMBL/GenBank/DDBJ whole genome shotgun (WGS) entry which is preliminary data.</text>
</comment>
<dbReference type="EMBL" id="LUGH01001340">
    <property type="protein sequence ID" value="OBZ81230.1"/>
    <property type="molecule type" value="Genomic_DNA"/>
</dbReference>
<reference evidence="2 3" key="1">
    <citation type="submission" date="2016-03" db="EMBL/GenBank/DDBJ databases">
        <title>Choanephora cucurbitarum.</title>
        <authorList>
            <person name="Min B."/>
            <person name="Park H."/>
            <person name="Park J.-H."/>
            <person name="Shin H.-D."/>
            <person name="Choi I.-G."/>
        </authorList>
    </citation>
    <scope>NUCLEOTIDE SEQUENCE [LARGE SCALE GENOMIC DNA]</scope>
    <source>
        <strain evidence="2 3">KUS-F28377</strain>
    </source>
</reference>
<feature type="repeat" description="PPR" evidence="1">
    <location>
        <begin position="450"/>
        <end position="485"/>
    </location>
</feature>
<dbReference type="InterPro" id="IPR002885">
    <property type="entry name" value="PPR_rpt"/>
</dbReference>
<evidence type="ECO:0000256" key="1">
    <source>
        <dbReference type="PROSITE-ProRule" id="PRU00708"/>
    </source>
</evidence>
<feature type="non-terminal residue" evidence="2">
    <location>
        <position position="1"/>
    </location>
</feature>
<dbReference type="InParanoid" id="A0A1C7MWN9"/>
<name>A0A1C7MWN9_9FUNG</name>
<evidence type="ECO:0000313" key="3">
    <source>
        <dbReference type="Proteomes" id="UP000093000"/>
    </source>
</evidence>
<organism evidence="2 3">
    <name type="scientific">Choanephora cucurbitarum</name>
    <dbReference type="NCBI Taxonomy" id="101091"/>
    <lineage>
        <taxon>Eukaryota</taxon>
        <taxon>Fungi</taxon>
        <taxon>Fungi incertae sedis</taxon>
        <taxon>Mucoromycota</taxon>
        <taxon>Mucoromycotina</taxon>
        <taxon>Mucoromycetes</taxon>
        <taxon>Mucorales</taxon>
        <taxon>Mucorineae</taxon>
        <taxon>Choanephoraceae</taxon>
        <taxon>Choanephoroideae</taxon>
        <taxon>Choanephora</taxon>
    </lineage>
</organism>
<protein>
    <submittedName>
        <fullName evidence="2">Uncharacterized protein</fullName>
    </submittedName>
</protein>
<dbReference type="Gene3D" id="1.25.40.10">
    <property type="entry name" value="Tetratricopeptide repeat domain"/>
    <property type="match status" value="2"/>
</dbReference>
<dbReference type="STRING" id="101091.A0A1C7MWN9"/>
<dbReference type="InterPro" id="IPR050667">
    <property type="entry name" value="PPR-containing_protein"/>
</dbReference>
<gene>
    <name evidence="2" type="ORF">A0J61_10720</name>
</gene>